<evidence type="ECO:0000313" key="6">
    <source>
        <dbReference type="Proteomes" id="UP000660861"/>
    </source>
</evidence>
<evidence type="ECO:0000313" key="5">
    <source>
        <dbReference type="EMBL" id="MBC8570496.1"/>
    </source>
</evidence>
<dbReference type="Pfam" id="PF13377">
    <property type="entry name" value="Peripla_BP_3"/>
    <property type="match status" value="1"/>
</dbReference>
<dbReference type="InterPro" id="IPR046335">
    <property type="entry name" value="LacI/GalR-like_sensor"/>
</dbReference>
<keyword evidence="2 5" id="KW-0238">DNA-binding</keyword>
<dbReference type="Proteomes" id="UP000660861">
    <property type="component" value="Unassembled WGS sequence"/>
</dbReference>
<dbReference type="PANTHER" id="PTHR30146">
    <property type="entry name" value="LACI-RELATED TRANSCRIPTIONAL REPRESSOR"/>
    <property type="match status" value="1"/>
</dbReference>
<dbReference type="InterPro" id="IPR028082">
    <property type="entry name" value="Peripla_BP_I"/>
</dbReference>
<dbReference type="SUPFAM" id="SSF53822">
    <property type="entry name" value="Periplasmic binding protein-like I"/>
    <property type="match status" value="1"/>
</dbReference>
<dbReference type="EMBL" id="JACRTC010000003">
    <property type="protein sequence ID" value="MBC8570496.1"/>
    <property type="molecule type" value="Genomic_DNA"/>
</dbReference>
<gene>
    <name evidence="5" type="ORF">H8709_06585</name>
</gene>
<reference evidence="5" key="1">
    <citation type="submission" date="2020-08" db="EMBL/GenBank/DDBJ databases">
        <title>Genome public.</title>
        <authorList>
            <person name="Liu C."/>
            <person name="Sun Q."/>
        </authorList>
    </citation>
    <scope>NUCLEOTIDE SEQUENCE</scope>
    <source>
        <strain evidence="5">NSJ-54</strain>
    </source>
</reference>
<accession>A0A926IAR9</accession>
<dbReference type="Gene3D" id="1.10.260.40">
    <property type="entry name" value="lambda repressor-like DNA-binding domains"/>
    <property type="match status" value="1"/>
</dbReference>
<dbReference type="Gene3D" id="3.40.50.2300">
    <property type="match status" value="2"/>
</dbReference>
<protein>
    <submittedName>
        <fullName evidence="5">LacI family DNA-binding transcriptional regulator</fullName>
    </submittedName>
</protein>
<keyword evidence="6" id="KW-1185">Reference proteome</keyword>
<name>A0A926IAR9_9FIRM</name>
<dbReference type="AlphaFoldDB" id="A0A926IAR9"/>
<dbReference type="InterPro" id="IPR010982">
    <property type="entry name" value="Lambda_DNA-bd_dom_sf"/>
</dbReference>
<dbReference type="RefSeq" id="WP_262397585.1">
    <property type="nucleotide sequence ID" value="NZ_JACRTC010000003.1"/>
</dbReference>
<dbReference type="GO" id="GO:0000976">
    <property type="term" value="F:transcription cis-regulatory region binding"/>
    <property type="evidence" value="ECO:0007669"/>
    <property type="project" value="TreeGrafter"/>
</dbReference>
<dbReference type="PROSITE" id="PS50932">
    <property type="entry name" value="HTH_LACI_2"/>
    <property type="match status" value="1"/>
</dbReference>
<dbReference type="GO" id="GO:0003700">
    <property type="term" value="F:DNA-binding transcription factor activity"/>
    <property type="evidence" value="ECO:0007669"/>
    <property type="project" value="TreeGrafter"/>
</dbReference>
<evidence type="ECO:0000259" key="4">
    <source>
        <dbReference type="PROSITE" id="PS50932"/>
    </source>
</evidence>
<comment type="caution">
    <text evidence="5">The sequence shown here is derived from an EMBL/GenBank/DDBJ whole genome shotgun (WGS) entry which is preliminary data.</text>
</comment>
<dbReference type="SUPFAM" id="SSF47413">
    <property type="entry name" value="lambda repressor-like DNA-binding domains"/>
    <property type="match status" value="1"/>
</dbReference>
<evidence type="ECO:0000256" key="3">
    <source>
        <dbReference type="ARBA" id="ARBA00023163"/>
    </source>
</evidence>
<evidence type="ECO:0000256" key="2">
    <source>
        <dbReference type="ARBA" id="ARBA00023125"/>
    </source>
</evidence>
<sequence length="343" mass="38485">MKENKPATIKDVALLAGVAPSTVSLVLNSSDKVRKETRDKVLDAVKKLNYVPNNFAVSLRQSHYICLGVLVPDLYNSFYLEIVKGLRDRCNETGYPIYVSETKNSLAEEERQISYLRSIKVNCFVFIGTGDDDTQLVQNLLMNPNNHVAYADKYDETGTIPHVVIDNYRSAYDAMTCLIQNGCENVYYVTQKVMSAPVQKRMDGVIDAMKQHGIYSENKIVVANDVLLGKLEAGYYAMTSILSKEVPDGVMASSDYLAIGMKRVLSERGLRIPQDVSMIGFDNIDISRYTVPSLSTVNQPREQMGRLTFSLVTDRDATYTAANNRFVLQHDFIIRESIRSQKG</sequence>
<keyword evidence="1" id="KW-0805">Transcription regulation</keyword>
<dbReference type="SMART" id="SM00354">
    <property type="entry name" value="HTH_LACI"/>
    <property type="match status" value="1"/>
</dbReference>
<dbReference type="InterPro" id="IPR000843">
    <property type="entry name" value="HTH_LacI"/>
</dbReference>
<evidence type="ECO:0000256" key="1">
    <source>
        <dbReference type="ARBA" id="ARBA00023015"/>
    </source>
</evidence>
<organism evidence="5 6">
    <name type="scientific">Zongyangia hominis</name>
    <dbReference type="NCBI Taxonomy" id="2763677"/>
    <lineage>
        <taxon>Bacteria</taxon>
        <taxon>Bacillati</taxon>
        <taxon>Bacillota</taxon>
        <taxon>Clostridia</taxon>
        <taxon>Eubacteriales</taxon>
        <taxon>Oscillospiraceae</taxon>
        <taxon>Zongyangia</taxon>
    </lineage>
</organism>
<dbReference type="Pfam" id="PF00356">
    <property type="entry name" value="LacI"/>
    <property type="match status" value="1"/>
</dbReference>
<proteinExistence type="predicted"/>
<keyword evidence="3" id="KW-0804">Transcription</keyword>
<dbReference type="CDD" id="cd01392">
    <property type="entry name" value="HTH_LacI"/>
    <property type="match status" value="1"/>
</dbReference>
<dbReference type="PANTHER" id="PTHR30146:SF109">
    <property type="entry name" value="HTH-TYPE TRANSCRIPTIONAL REGULATOR GALS"/>
    <property type="match status" value="1"/>
</dbReference>
<feature type="domain" description="HTH lacI-type" evidence="4">
    <location>
        <begin position="7"/>
        <end position="61"/>
    </location>
</feature>